<dbReference type="SUPFAM" id="SSF90123">
    <property type="entry name" value="ABC transporter transmembrane region"/>
    <property type="match status" value="3"/>
</dbReference>
<evidence type="ECO:0000256" key="3">
    <source>
        <dbReference type="ARBA" id="ARBA00022448"/>
    </source>
</evidence>
<feature type="transmembrane region" description="Helical" evidence="12">
    <location>
        <begin position="606"/>
        <end position="626"/>
    </location>
</feature>
<feature type="transmembrane region" description="Helical" evidence="12">
    <location>
        <begin position="180"/>
        <end position="198"/>
    </location>
</feature>
<feature type="transmembrane region" description="Helical" evidence="12">
    <location>
        <begin position="989"/>
        <end position="1009"/>
    </location>
</feature>
<dbReference type="InterPro" id="IPR039421">
    <property type="entry name" value="Type_1_exporter"/>
</dbReference>
<evidence type="ECO:0000256" key="12">
    <source>
        <dbReference type="SAM" id="Phobius"/>
    </source>
</evidence>
<dbReference type="GO" id="GO:0005524">
    <property type="term" value="F:ATP binding"/>
    <property type="evidence" value="ECO:0007669"/>
    <property type="project" value="UniProtKB-KW"/>
</dbReference>
<dbReference type="PANTHER" id="PTHR43394">
    <property type="entry name" value="ATP-DEPENDENT PERMEASE MDL1, MITOCHONDRIAL"/>
    <property type="match status" value="1"/>
</dbReference>
<feature type="transmembrane region" description="Helical" evidence="12">
    <location>
        <begin position="297"/>
        <end position="317"/>
    </location>
</feature>
<dbReference type="FunFam" id="3.40.50.300:FF:000604">
    <property type="entry name" value="ABC transporter B family member 28"/>
    <property type="match status" value="1"/>
</dbReference>
<evidence type="ECO:0000259" key="13">
    <source>
        <dbReference type="PROSITE" id="PS50893"/>
    </source>
</evidence>
<dbReference type="CDD" id="cd18578">
    <property type="entry name" value="ABC_6TM_Pgp_ABCB1_D2_like"/>
    <property type="match status" value="1"/>
</dbReference>
<feature type="transmembrane region" description="Helical" evidence="12">
    <location>
        <begin position="152"/>
        <end position="174"/>
    </location>
</feature>
<protein>
    <submittedName>
        <fullName evidence="15">Uncharacterized protein</fullName>
    </submittedName>
</protein>
<accession>A0A815H0P4</accession>
<feature type="transmembrane region" description="Helical" evidence="12">
    <location>
        <begin position="1113"/>
        <end position="1131"/>
    </location>
</feature>
<keyword evidence="11" id="KW-0325">Glycoprotein</keyword>
<evidence type="ECO:0000256" key="6">
    <source>
        <dbReference type="ARBA" id="ARBA00022741"/>
    </source>
</evidence>
<feature type="transmembrane region" description="Helical" evidence="12">
    <location>
        <begin position="1222"/>
        <end position="1244"/>
    </location>
</feature>
<dbReference type="GO" id="GO:0005743">
    <property type="term" value="C:mitochondrial inner membrane"/>
    <property type="evidence" value="ECO:0007669"/>
    <property type="project" value="TreeGrafter"/>
</dbReference>
<keyword evidence="9 12" id="KW-1133">Transmembrane helix</keyword>
<dbReference type="InterPro" id="IPR003439">
    <property type="entry name" value="ABC_transporter-like_ATP-bd"/>
</dbReference>
<dbReference type="FunFam" id="3.40.50.300:FF:000479">
    <property type="entry name" value="Multidrug resistance protein 1A"/>
    <property type="match status" value="1"/>
</dbReference>
<dbReference type="PANTHER" id="PTHR43394:SF27">
    <property type="entry name" value="ATP-DEPENDENT TRANSLOCASE ABCB1-LIKE"/>
    <property type="match status" value="1"/>
</dbReference>
<dbReference type="Pfam" id="PF00664">
    <property type="entry name" value="ABC_membrane"/>
    <property type="match status" value="3"/>
</dbReference>
<feature type="transmembrane region" description="Helical" evidence="12">
    <location>
        <begin position="1137"/>
        <end position="1156"/>
    </location>
</feature>
<evidence type="ECO:0000313" key="16">
    <source>
        <dbReference type="Proteomes" id="UP000663852"/>
    </source>
</evidence>
<organism evidence="15 16">
    <name type="scientific">Adineta ricciae</name>
    <name type="common">Rotifer</name>
    <dbReference type="NCBI Taxonomy" id="249248"/>
    <lineage>
        <taxon>Eukaryota</taxon>
        <taxon>Metazoa</taxon>
        <taxon>Spiralia</taxon>
        <taxon>Gnathifera</taxon>
        <taxon>Rotifera</taxon>
        <taxon>Eurotatoria</taxon>
        <taxon>Bdelloidea</taxon>
        <taxon>Adinetida</taxon>
        <taxon>Adinetidae</taxon>
        <taxon>Adineta</taxon>
    </lineage>
</organism>
<dbReference type="GO" id="GO:0016887">
    <property type="term" value="F:ATP hydrolysis activity"/>
    <property type="evidence" value="ECO:0007669"/>
    <property type="project" value="InterPro"/>
</dbReference>
<dbReference type="InterPro" id="IPR003593">
    <property type="entry name" value="AAA+_ATPase"/>
</dbReference>
<dbReference type="GO" id="GO:0090374">
    <property type="term" value="P:oligopeptide export from mitochondrion"/>
    <property type="evidence" value="ECO:0007669"/>
    <property type="project" value="TreeGrafter"/>
</dbReference>
<dbReference type="SMART" id="SM00382">
    <property type="entry name" value="AAA"/>
    <property type="match status" value="3"/>
</dbReference>
<reference evidence="15" key="1">
    <citation type="submission" date="2021-02" db="EMBL/GenBank/DDBJ databases">
        <authorList>
            <person name="Nowell W R."/>
        </authorList>
    </citation>
    <scope>NUCLEOTIDE SEQUENCE</scope>
</reference>
<keyword evidence="3" id="KW-0813">Transport</keyword>
<dbReference type="Gene3D" id="1.20.1560.10">
    <property type="entry name" value="ABC transporter type 1, transmembrane domain"/>
    <property type="match status" value="3"/>
</dbReference>
<dbReference type="Gene3D" id="3.40.50.300">
    <property type="entry name" value="P-loop containing nucleotide triphosphate hydrolases"/>
    <property type="match status" value="4"/>
</dbReference>
<dbReference type="OrthoDB" id="6500128at2759"/>
<feature type="transmembrane region" description="Helical" evidence="12">
    <location>
        <begin position="258"/>
        <end position="285"/>
    </location>
</feature>
<keyword evidence="6" id="KW-0547">Nucleotide-binding</keyword>
<name>A0A815H0P4_ADIRI</name>
<dbReference type="SUPFAM" id="SSF52540">
    <property type="entry name" value="P-loop containing nucleoside triphosphate hydrolases"/>
    <property type="match status" value="3"/>
</dbReference>
<evidence type="ECO:0000259" key="14">
    <source>
        <dbReference type="PROSITE" id="PS50929"/>
    </source>
</evidence>
<keyword evidence="5" id="KW-0677">Repeat</keyword>
<feature type="domain" description="ABC transporter" evidence="13">
    <location>
        <begin position="365"/>
        <end position="570"/>
    </location>
</feature>
<dbReference type="InterPro" id="IPR011527">
    <property type="entry name" value="ABC1_TM_dom"/>
</dbReference>
<feature type="domain" description="ABC transporter" evidence="13">
    <location>
        <begin position="1315"/>
        <end position="1553"/>
    </location>
</feature>
<evidence type="ECO:0000256" key="1">
    <source>
        <dbReference type="ARBA" id="ARBA00004141"/>
    </source>
</evidence>
<comment type="caution">
    <text evidence="15">The sequence shown here is derived from an EMBL/GenBank/DDBJ whole genome shotgun (WGS) entry which is preliminary data.</text>
</comment>
<feature type="domain" description="ABC transmembrane type-1" evidence="14">
    <location>
        <begin position="17"/>
        <end position="324"/>
    </location>
</feature>
<feature type="transmembrane region" description="Helical" evidence="12">
    <location>
        <begin position="1038"/>
        <end position="1061"/>
    </location>
</feature>
<dbReference type="PROSITE" id="PS50893">
    <property type="entry name" value="ABC_TRANSPORTER_2"/>
    <property type="match status" value="3"/>
</dbReference>
<keyword evidence="7" id="KW-0067">ATP-binding</keyword>
<dbReference type="PROSITE" id="PS00211">
    <property type="entry name" value="ABC_TRANSPORTER_1"/>
    <property type="match status" value="3"/>
</dbReference>
<gene>
    <name evidence="15" type="ORF">EDS130_LOCUS32943</name>
</gene>
<keyword evidence="8" id="KW-1278">Translocase</keyword>
<dbReference type="CDD" id="cd18577">
    <property type="entry name" value="ABC_6TM_Pgp_ABCB1_D1_like"/>
    <property type="match status" value="1"/>
</dbReference>
<evidence type="ECO:0000256" key="11">
    <source>
        <dbReference type="ARBA" id="ARBA00023180"/>
    </source>
</evidence>
<dbReference type="InterPro" id="IPR036640">
    <property type="entry name" value="ABC1_TM_sf"/>
</dbReference>
<evidence type="ECO:0000256" key="2">
    <source>
        <dbReference type="ARBA" id="ARBA00007577"/>
    </source>
</evidence>
<proteinExistence type="inferred from homology"/>
<keyword evidence="10 12" id="KW-0472">Membrane</keyword>
<sequence length="1556" mass="172878">MFVLKHLLHFGNVKDHLMILFGIFAAAVYAIGHLLFVRLFGELVSLFVSRVSTVQCFDYDPVKQTSNNTLDKETFHKNVSAKVTQLTVISLVQIVTSYLKYVSCDLSAARLANHMRARLLQATFAINISYFDTTDISINNLFENIATVQSGIGWTSSVTLSAIIFVIGSLILALFTDWKLTLIVIIGEPLSAGAAYMLSKLTARTTILELESYGSAGQVAQEVLSAFRTVTAFNAQQNEQNRYASKLKYNTKYALRKGLIYGFYVGALMIFTYWTTALGFLAGIWLKSTGKHPTLDISQIVVVVTCMTEALQFFGYLAPSLKAFFDACNVADPIIRYIEGAKINQTEISDRKSLKRLEVTQPVDIVFDDVSFSYPNRQQELALKNVSFQVKAGAAVALVGSSGSGKSTCVQLLLRFYDPTKGRININGHSIKDYDKKNLREIIEAAKQANAHDFIMKLPHKYDTLVGERGVQLSGGQRQRIALARALIRQPSLLLLDEATSALDSSSEKLVQEALDRAVQGRTTIIIAHRLSTIRYADWIIVMKDGSIAEQATNESTESNDDILTNTEEIVTELPQVCSTYRVSQCNASNSFYTLAKLFKLNVPEWPYLLVVCLTGILCGASYPAFAYSLGETINNVRFQLGSRLTNRIRTKAFGWYDQPENNIGALCGRPSTDALAIQSLTSARLGLLIESLSLLVIALIIGLIFSWQLILVVFGLIVFEMTFAILEVRRKSKVQTLIETAFANANEVLSSSNMIVSIIRSQEPILFATSIRENISHGKDNSTFDEIIEAAKQANAHDFIMKLPHKYDTLVGERGVQLSGGQRQRIALARALIRQPSLLLLDEATSALDSSSEKLVQEALDRAVQGRTTIIIAHRLPTIRYADWIIVMKDGSIVEQGSHDDLIAMNQSYYELVNQQQVNLSITEISKEMNQRIDNHTPVVDNDDISINTEEIVTEVSQVCNTYRVSQCNESNSFYSLVKLFKLNAPEWPYLLIVCLTGILCGASYPAFAYSLGETINSFQQCSISAQMDRVIIFTRIIFLLGIVSCIIRVIHYVCLALVGSRLTNRIRTKAFGCMLRQEVGWYDQPENNTGALCGRLSTDALAIQSLTSARLGMLIESLSLLVIALIIGLVFSWQLILVVFGLILIQMIFAILEIRRKSKVQTLIERAFANASEVLTESVRNLRTVFQLNRQEHILNKFQHILDEIYNITRLSTYKGGVPFALSFPIATLILPCLTQLAVTLLDRDLIDVERIVLLFAFVPFTFDVIQVTTTISSDLAGTTAAANHINQLFERIPLIDNMATSGKTIENFSGSIQFDNVTFSYPTRRLVKVLDAFQLTIQPGQSVAFVGSSGCGKSTMAQLLERFYDSSQGRVLLDGQDIRTLNIAWLRSQIGIVSQEPSLILGLSIGENISYGCLPNTFDRTDIIDVAKRAHCHKFIELLPQNYDTLVGVNGAFFSGGQKQRIAIARALFRKPKILILDEATSALDLVEESLNAARQDDPSRTVIVVAHRLSTIQSCDLICVLGPNGRFLESGTHNELMARGDAYYRFVHDHVI</sequence>
<dbReference type="EMBL" id="CAJNOJ010000257">
    <property type="protein sequence ID" value="CAF1344840.1"/>
    <property type="molecule type" value="Genomic_DNA"/>
</dbReference>
<dbReference type="PROSITE" id="PS50929">
    <property type="entry name" value="ABC_TM1F"/>
    <property type="match status" value="3"/>
</dbReference>
<feature type="domain" description="ABC transporter" evidence="13">
    <location>
        <begin position="676"/>
        <end position="916"/>
    </location>
</feature>
<evidence type="ECO:0000256" key="9">
    <source>
        <dbReference type="ARBA" id="ARBA00022989"/>
    </source>
</evidence>
<dbReference type="GO" id="GO:0015421">
    <property type="term" value="F:ABC-type oligopeptide transporter activity"/>
    <property type="evidence" value="ECO:0007669"/>
    <property type="project" value="TreeGrafter"/>
</dbReference>
<evidence type="ECO:0000256" key="8">
    <source>
        <dbReference type="ARBA" id="ARBA00022967"/>
    </source>
</evidence>
<evidence type="ECO:0000256" key="7">
    <source>
        <dbReference type="ARBA" id="ARBA00022840"/>
    </source>
</evidence>
<evidence type="ECO:0000256" key="5">
    <source>
        <dbReference type="ARBA" id="ARBA00022737"/>
    </source>
</evidence>
<comment type="subcellular location">
    <subcellularLocation>
        <location evidence="1">Membrane</location>
        <topology evidence="1">Multi-pass membrane protein</topology>
    </subcellularLocation>
</comment>
<evidence type="ECO:0000256" key="4">
    <source>
        <dbReference type="ARBA" id="ARBA00022692"/>
    </source>
</evidence>
<feature type="domain" description="ABC transmembrane type-1" evidence="14">
    <location>
        <begin position="606"/>
        <end position="751"/>
    </location>
</feature>
<feature type="transmembrane region" description="Helical" evidence="12">
    <location>
        <begin position="17"/>
        <end position="40"/>
    </location>
</feature>
<dbReference type="InterPro" id="IPR017871">
    <property type="entry name" value="ABC_transporter-like_CS"/>
</dbReference>
<evidence type="ECO:0000256" key="10">
    <source>
        <dbReference type="ARBA" id="ARBA00023136"/>
    </source>
</evidence>
<dbReference type="Pfam" id="PF00005">
    <property type="entry name" value="ABC_tran"/>
    <property type="match status" value="3"/>
</dbReference>
<evidence type="ECO:0000313" key="15">
    <source>
        <dbReference type="EMBL" id="CAF1344840.1"/>
    </source>
</evidence>
<dbReference type="InterPro" id="IPR027417">
    <property type="entry name" value="P-loop_NTPase"/>
</dbReference>
<comment type="similarity">
    <text evidence="2">Belongs to the ABC transporter superfamily. ABCB family. Multidrug resistance exporter (TC 3.A.1.201) subfamily.</text>
</comment>
<dbReference type="Proteomes" id="UP000663852">
    <property type="component" value="Unassembled WGS sequence"/>
</dbReference>
<keyword evidence="4 12" id="KW-0812">Transmembrane</keyword>
<feature type="domain" description="ABC transmembrane type-1" evidence="14">
    <location>
        <begin position="993"/>
        <end position="1280"/>
    </location>
</feature>
<feature type="transmembrane region" description="Helical" evidence="12">
    <location>
        <begin position="695"/>
        <end position="727"/>
    </location>
</feature>